<keyword evidence="2" id="KW-1185">Reference proteome</keyword>
<protein>
    <submittedName>
        <fullName evidence="1">Uncharacterized protein</fullName>
    </submittedName>
</protein>
<proteinExistence type="predicted"/>
<dbReference type="OrthoDB" id="5806682at2"/>
<comment type="caution">
    <text evidence="1">The sequence shown here is derived from an EMBL/GenBank/DDBJ whole genome shotgun (WGS) entry which is preliminary data.</text>
</comment>
<reference evidence="1 2" key="1">
    <citation type="submission" date="2018-05" db="EMBL/GenBank/DDBJ databases">
        <title>Spiribacter halobius sp. nov., a moderately halophilic bacterium isolated from marine solar saltern.</title>
        <authorList>
            <person name="Zheng W.-S."/>
            <person name="Lu D.-C."/>
            <person name="Du Z.-J."/>
        </authorList>
    </citation>
    <scope>NUCLEOTIDE SEQUENCE [LARGE SCALE GENOMIC DNA]</scope>
    <source>
        <strain evidence="1 2">E85</strain>
    </source>
</reference>
<evidence type="ECO:0000313" key="1">
    <source>
        <dbReference type="EMBL" id="PWG62329.1"/>
    </source>
</evidence>
<dbReference type="Proteomes" id="UP000245474">
    <property type="component" value="Unassembled WGS sequence"/>
</dbReference>
<gene>
    <name evidence="1" type="ORF">DEM34_12710</name>
</gene>
<dbReference type="RefSeq" id="WP_109679195.1">
    <property type="nucleotide sequence ID" value="NZ_CP086615.1"/>
</dbReference>
<sequence>MSVARLNRLVEAVDDPELQEWLRGGLEAWRAGEDLDRALGLSGPQATKARDAAIRRCADLLDRDGALSTWAKAGHVEAAMKHYEGVVWPRRYSLPKRLADTPLKAALHEWMTMETANGVRPIRVQRALYEILCF</sequence>
<dbReference type="EMBL" id="QFFI01000020">
    <property type="protein sequence ID" value="PWG62329.1"/>
    <property type="molecule type" value="Genomic_DNA"/>
</dbReference>
<name>A0A2U2N032_9GAMM</name>
<evidence type="ECO:0000313" key="2">
    <source>
        <dbReference type="Proteomes" id="UP000245474"/>
    </source>
</evidence>
<accession>A0A2U2N032</accession>
<dbReference type="AlphaFoldDB" id="A0A2U2N032"/>
<organism evidence="1 2">
    <name type="scientific">Sediminicurvatus halobius</name>
    <dbReference type="NCBI Taxonomy" id="2182432"/>
    <lineage>
        <taxon>Bacteria</taxon>
        <taxon>Pseudomonadati</taxon>
        <taxon>Pseudomonadota</taxon>
        <taxon>Gammaproteobacteria</taxon>
        <taxon>Chromatiales</taxon>
        <taxon>Ectothiorhodospiraceae</taxon>
        <taxon>Sediminicurvatus</taxon>
    </lineage>
</organism>